<dbReference type="Gene3D" id="3.40.50.2000">
    <property type="entry name" value="Glycogen Phosphorylase B"/>
    <property type="match status" value="2"/>
</dbReference>
<dbReference type="Pfam" id="PF00534">
    <property type="entry name" value="Glycos_transf_1"/>
    <property type="match status" value="1"/>
</dbReference>
<evidence type="ECO:0000313" key="2">
    <source>
        <dbReference type="EMBL" id="OZI72181.1"/>
    </source>
</evidence>
<dbReference type="SUPFAM" id="SSF53756">
    <property type="entry name" value="UDP-Glycosyltransferase/glycogen phosphorylase"/>
    <property type="match status" value="1"/>
</dbReference>
<dbReference type="PANTHER" id="PTHR12526:SF636">
    <property type="entry name" value="BLL3647 PROTEIN"/>
    <property type="match status" value="1"/>
</dbReference>
<keyword evidence="3" id="KW-1185">Reference proteome</keyword>
<dbReference type="AlphaFoldDB" id="A0A261VEI8"/>
<gene>
    <name evidence="2" type="ORF">CAL22_20665</name>
</gene>
<keyword evidence="2" id="KW-0808">Transferase</keyword>
<organism evidence="2 3">
    <name type="scientific">Bordetella genomosp. 12</name>
    <dbReference type="NCBI Taxonomy" id="463035"/>
    <lineage>
        <taxon>Bacteria</taxon>
        <taxon>Pseudomonadati</taxon>
        <taxon>Pseudomonadota</taxon>
        <taxon>Betaproteobacteria</taxon>
        <taxon>Burkholderiales</taxon>
        <taxon>Alcaligenaceae</taxon>
        <taxon>Bordetella</taxon>
    </lineage>
</organism>
<accession>A0A261VEI8</accession>
<dbReference type="EMBL" id="NEVU01000003">
    <property type="protein sequence ID" value="OZI72181.1"/>
    <property type="molecule type" value="Genomic_DNA"/>
</dbReference>
<feature type="domain" description="Glycosyl transferase family 1" evidence="1">
    <location>
        <begin position="284"/>
        <end position="383"/>
    </location>
</feature>
<sequence length="405" mass="44555">MPARKIALITNGYPDAGARERSFILPELKALLAYGHEVTLFPVRPTGRVDPALPTGVRIDQGLARLHRPGQEIINLLLLLGCRAFWREGRRSLRQGGWSHVWHFLRESVRMAAVMRLRATLAAYDVLYTYWFKGEATGVGLLPLSHVRRVTRAHGYDLYEERNNNNGYIPYRAQTLPLLDRVVLLSPEACGYLDQRHPGYRARMAISPLGVEGSDRSNPDPVTPAISLVSCSYATANKRVPLIGALAAALARHLPDRRVTWTHFGVSQAELAHGLDAAVPDNLHIHLPGEVPNDVVRHCYATEAVSLFINLSRSEGQPVSIMEAMAFGIPVVATAVGGVPDMIQHGGGLTLPVDVDVEAAAQQLANLLQDTARYQAMRAAARTTQRTYFNTCVNHLKLAELLGRV</sequence>
<evidence type="ECO:0000313" key="3">
    <source>
        <dbReference type="Proteomes" id="UP000216429"/>
    </source>
</evidence>
<dbReference type="Proteomes" id="UP000216429">
    <property type="component" value="Unassembled WGS sequence"/>
</dbReference>
<protein>
    <submittedName>
        <fullName evidence="2">Glycosyl transferase family 1</fullName>
    </submittedName>
</protein>
<dbReference type="InterPro" id="IPR001296">
    <property type="entry name" value="Glyco_trans_1"/>
</dbReference>
<comment type="caution">
    <text evidence="2">The sequence shown here is derived from an EMBL/GenBank/DDBJ whole genome shotgun (WGS) entry which is preliminary data.</text>
</comment>
<dbReference type="OrthoDB" id="9775208at2"/>
<dbReference type="PANTHER" id="PTHR12526">
    <property type="entry name" value="GLYCOSYLTRANSFERASE"/>
    <property type="match status" value="1"/>
</dbReference>
<proteinExistence type="predicted"/>
<reference evidence="3" key="1">
    <citation type="submission" date="2017-05" db="EMBL/GenBank/DDBJ databases">
        <title>Complete and WGS of Bordetella genogroups.</title>
        <authorList>
            <person name="Spilker T."/>
            <person name="Lipuma J."/>
        </authorList>
    </citation>
    <scope>NUCLEOTIDE SEQUENCE [LARGE SCALE GENOMIC DNA]</scope>
    <source>
        <strain evidence="3">AU6712</strain>
    </source>
</reference>
<evidence type="ECO:0000259" key="1">
    <source>
        <dbReference type="Pfam" id="PF00534"/>
    </source>
</evidence>
<name>A0A261VEI8_9BORD</name>
<dbReference type="GO" id="GO:0016757">
    <property type="term" value="F:glycosyltransferase activity"/>
    <property type="evidence" value="ECO:0007669"/>
    <property type="project" value="InterPro"/>
</dbReference>
<dbReference type="RefSeq" id="WP_094816452.1">
    <property type="nucleotide sequence ID" value="NZ_NEVU01000003.1"/>
</dbReference>